<evidence type="ECO:0000259" key="10">
    <source>
        <dbReference type="Pfam" id="PF13458"/>
    </source>
</evidence>
<comment type="similarity">
    <text evidence="2">Belongs to the leucine-binding protein family.</text>
</comment>
<dbReference type="Gene3D" id="3.40.50.2300">
    <property type="match status" value="2"/>
</dbReference>
<keyword evidence="4" id="KW-0732">Signal</keyword>
<evidence type="ECO:0000256" key="6">
    <source>
        <dbReference type="ARBA" id="ARBA00023136"/>
    </source>
</evidence>
<organism evidence="11 12">
    <name type="scientific">Candidatus Magnetaquiglobus chichijimensis</name>
    <dbReference type="NCBI Taxonomy" id="3141448"/>
    <lineage>
        <taxon>Bacteria</taxon>
        <taxon>Pseudomonadati</taxon>
        <taxon>Pseudomonadota</taxon>
        <taxon>Magnetococcia</taxon>
        <taxon>Magnetococcales</taxon>
        <taxon>Candidatus Magnetaquicoccaceae</taxon>
        <taxon>Candidatus Magnetaquiglobus</taxon>
    </lineage>
</organism>
<dbReference type="PANTHER" id="PTHR47151:SF2">
    <property type="entry name" value="AMINO ACID BINDING PROTEIN"/>
    <property type="match status" value="1"/>
</dbReference>
<dbReference type="InterPro" id="IPR028082">
    <property type="entry name" value="Peripla_BP_I"/>
</dbReference>
<keyword evidence="6 8" id="KW-0472">Membrane</keyword>
<dbReference type="InterPro" id="IPR010920">
    <property type="entry name" value="LSM_dom_sf"/>
</dbReference>
<dbReference type="RefSeq" id="WP_420906056.1">
    <property type="nucleotide sequence ID" value="NZ_BAAFGK010000004.1"/>
</dbReference>
<evidence type="ECO:0000256" key="4">
    <source>
        <dbReference type="ARBA" id="ARBA00022729"/>
    </source>
</evidence>
<evidence type="ECO:0000313" key="11">
    <source>
        <dbReference type="EMBL" id="GAB0058381.1"/>
    </source>
</evidence>
<evidence type="ECO:0000313" key="12">
    <source>
        <dbReference type="Proteomes" id="UP001628193"/>
    </source>
</evidence>
<evidence type="ECO:0000256" key="2">
    <source>
        <dbReference type="ARBA" id="ARBA00010062"/>
    </source>
</evidence>
<dbReference type="Pfam" id="PF13458">
    <property type="entry name" value="Peripla_BP_6"/>
    <property type="match status" value="1"/>
</dbReference>
<dbReference type="Proteomes" id="UP001628193">
    <property type="component" value="Unassembled WGS sequence"/>
</dbReference>
<protein>
    <recommendedName>
        <fullName evidence="13">Leucine-binding protein domain-containing protein</fullName>
    </recommendedName>
</protein>
<evidence type="ECO:0008006" key="13">
    <source>
        <dbReference type="Google" id="ProtNLM"/>
    </source>
</evidence>
<evidence type="ECO:0000256" key="8">
    <source>
        <dbReference type="SAM" id="Phobius"/>
    </source>
</evidence>
<dbReference type="Pfam" id="PF00924">
    <property type="entry name" value="MS_channel_2nd"/>
    <property type="match status" value="1"/>
</dbReference>
<evidence type="ECO:0000256" key="5">
    <source>
        <dbReference type="ARBA" id="ARBA00022989"/>
    </source>
</evidence>
<dbReference type="PANTHER" id="PTHR47151">
    <property type="entry name" value="LEU/ILE/VAL-BINDING ABC TRANSPORTER SUBUNIT"/>
    <property type="match status" value="1"/>
</dbReference>
<evidence type="ECO:0000256" key="7">
    <source>
        <dbReference type="SAM" id="MobiDB-lite"/>
    </source>
</evidence>
<feature type="domain" description="Leucine-binding protein" evidence="10">
    <location>
        <begin position="47"/>
        <end position="392"/>
    </location>
</feature>
<feature type="transmembrane region" description="Helical" evidence="8">
    <location>
        <begin position="16"/>
        <end position="39"/>
    </location>
</feature>
<feature type="transmembrane region" description="Helical" evidence="8">
    <location>
        <begin position="756"/>
        <end position="777"/>
    </location>
</feature>
<dbReference type="InterPro" id="IPR006685">
    <property type="entry name" value="MscS_channel_2nd"/>
</dbReference>
<dbReference type="SUPFAM" id="SSF53822">
    <property type="entry name" value="Periplasmic binding protein-like I"/>
    <property type="match status" value="1"/>
</dbReference>
<dbReference type="SUPFAM" id="SSF50182">
    <property type="entry name" value="Sm-like ribonucleoproteins"/>
    <property type="match status" value="1"/>
</dbReference>
<dbReference type="Gene3D" id="2.30.30.60">
    <property type="match status" value="1"/>
</dbReference>
<keyword evidence="3 8" id="KW-0812">Transmembrane</keyword>
<dbReference type="Gene3D" id="1.10.287.1260">
    <property type="match status" value="1"/>
</dbReference>
<sequence>MQNLRPWLGTLTKKQLFTLFFVLAAIVASALSALVWMFFLKEPVGNPMRIAVVAPFTGADKAQGEAMQRGVDLLVQQINRKGGIQGRMLAMEKIDEGTSADSAIQAARKAETDPDVIGVVGHWHGAAAAKAIPLYGEKSLPAILMTSAPDKSLPENPYVFRPLIDETTEIRFLANYLRNVVGEKTVFVLHEANPRGEQLATAFDEVYQRFGTKVLYKWPLTPGKMDDELKAVVAEVEAKKLFGTFLVLGEVESAIRMIATLREGGVRQRIVGMRQLASRGFQDGFAAEWKGKGTPAAALNGTLMTTPMLFDTAGERAQKFQTGFSGFHHTWPDWVAAYAYESAKLMSEALAEGYGKEGDKTLRQRVREHIAARNQVEKAFPGINGPLFFNARGIAARDSMVGLYDGASLVAAMTQLSPIREEGVTNLLGEVTSGRALYVNDRFMYKTNVVYTGVRLAKVSALDRSANTVEIDFSVWFRWRGDFEPQDVVFTNAVTPLTLEKPTREGKDGDMNYRAYRLRGKFYMGYSDIERNYGTQLVGLSFHHRTLGSHNLMYVSDLLGMNLVNRAQGEAGYPPDSQSGSGAEAKPKEPTLLERVRAYFHLDEEVTDPIEVALNRDKVLAGASGWLIMRAWLSQEVMPRGVDGSPVFVGFGKPRPLFSLLDAGMVLKPDRFDARDVLHSTDQFVYLAIFSFVMSMLARLLDRKDRGQFWRIQTLFLRMIFWPTLLMTIGNLARDYSLQNFTSSTVDGVVMVFDTLWFFIPARLAIIALERFIWVPLENRTQRKIPNVLRMTVVLIVYLLAGFGVVAFVMDKSITSMLATSGVMAMIIGMAVQSNLRDIVSGIMLNIERPFNIGDTIRLNNSMGVVSDITWRTTRLTSLDGQQISFPNSKTSDAEIQNFTKPRNIKRNLDVYTDPRHEPAFVLKLIKECLAQVKSLPTDAPANEAPKAYYFGVTLKEGAWVAHYPVGMYMPFAKRKAAIQEFWQLLWKTFEANNIAWRERPLQASEDDEGSDGAV</sequence>
<evidence type="ECO:0000256" key="3">
    <source>
        <dbReference type="ARBA" id="ARBA00022692"/>
    </source>
</evidence>
<accession>A0ABQ0CBW3</accession>
<comment type="caution">
    <text evidence="11">The sequence shown here is derived from an EMBL/GenBank/DDBJ whole genome shotgun (WGS) entry which is preliminary data.</text>
</comment>
<evidence type="ECO:0000259" key="9">
    <source>
        <dbReference type="Pfam" id="PF00924"/>
    </source>
</evidence>
<proteinExistence type="inferred from homology"/>
<dbReference type="InterPro" id="IPR028081">
    <property type="entry name" value="Leu-bd"/>
</dbReference>
<name>A0ABQ0CBW3_9PROT</name>
<gene>
    <name evidence="11" type="ORF">SIID45300_02730</name>
</gene>
<keyword evidence="12" id="KW-1185">Reference proteome</keyword>
<evidence type="ECO:0000256" key="1">
    <source>
        <dbReference type="ARBA" id="ARBA00004370"/>
    </source>
</evidence>
<dbReference type="EMBL" id="BAAFGK010000004">
    <property type="protein sequence ID" value="GAB0058381.1"/>
    <property type="molecule type" value="Genomic_DNA"/>
</dbReference>
<feature type="domain" description="Mechanosensitive ion channel MscS" evidence="9">
    <location>
        <begin position="836"/>
        <end position="901"/>
    </location>
</feature>
<feature type="transmembrane region" description="Helical" evidence="8">
    <location>
        <begin position="714"/>
        <end position="733"/>
    </location>
</feature>
<feature type="region of interest" description="Disordered" evidence="7">
    <location>
        <begin position="569"/>
        <end position="588"/>
    </location>
</feature>
<keyword evidence="5 8" id="KW-1133">Transmembrane helix</keyword>
<feature type="transmembrane region" description="Helical" evidence="8">
    <location>
        <begin position="789"/>
        <end position="810"/>
    </location>
</feature>
<feature type="transmembrane region" description="Helical" evidence="8">
    <location>
        <begin position="684"/>
        <end position="702"/>
    </location>
</feature>
<feature type="transmembrane region" description="Helical" evidence="8">
    <location>
        <begin position="816"/>
        <end position="836"/>
    </location>
</feature>
<comment type="subcellular location">
    <subcellularLocation>
        <location evidence="1">Membrane</location>
    </subcellularLocation>
</comment>
<reference evidence="11 12" key="1">
    <citation type="submission" date="2024-09" db="EMBL/GenBank/DDBJ databases">
        <title>Draft genome sequence of Candidatus Magnetaquicoccaceae bacterium FCR-1.</title>
        <authorList>
            <person name="Shimoshige H."/>
            <person name="Shimamura S."/>
            <person name="Taoka A."/>
            <person name="Kobayashi H."/>
            <person name="Maekawa T."/>
        </authorList>
    </citation>
    <scope>NUCLEOTIDE SEQUENCE [LARGE SCALE GENOMIC DNA]</scope>
    <source>
        <strain evidence="11 12">FCR-1</strain>
    </source>
</reference>
<dbReference type="InterPro" id="IPR023408">
    <property type="entry name" value="MscS_beta-dom_sf"/>
</dbReference>